<organism evidence="2 3">
    <name type="scientific">Paenibacillus apis</name>
    <dbReference type="NCBI Taxonomy" id="1792174"/>
    <lineage>
        <taxon>Bacteria</taxon>
        <taxon>Bacillati</taxon>
        <taxon>Bacillota</taxon>
        <taxon>Bacilli</taxon>
        <taxon>Bacillales</taxon>
        <taxon>Paenibacillaceae</taxon>
        <taxon>Paenibacillus</taxon>
    </lineage>
</organism>
<keyword evidence="1" id="KW-1133">Transmembrane helix</keyword>
<name>A0A920CJL9_9BACL</name>
<proteinExistence type="predicted"/>
<feature type="transmembrane region" description="Helical" evidence="1">
    <location>
        <begin position="5"/>
        <end position="23"/>
    </location>
</feature>
<keyword evidence="1" id="KW-0472">Membrane</keyword>
<accession>A0A920CJL9</accession>
<sequence length="212" mass="24166">MGKRVLFIVMVVVGLLLIVNNHLHYTPGDYLFQWIGVPPWTKGHNTGVHLPVVIGLLLLLIGGIGTIRVYRHKYPKIRSRLIISCIVFIILFPIATEQFMFLVHRNTTGVGSVDIHVKESECQLRTEDDYVKAYCSIPVFNYGDEVQLTLRPVYDPDLIEFEETTLSVEPHSRFTLGLEFRGSTQQDGNNIFGSFRGEGIEIKIRGEKKVFY</sequence>
<reference evidence="2" key="1">
    <citation type="submission" date="2021-03" db="EMBL/GenBank/DDBJ databases">
        <title>Antimicrobial resistance genes in bacteria isolated from Japanese honey, and their potential for conferring macrolide and lincosamide resistance in the American foulbrood pathogen Paenibacillus larvae.</title>
        <authorList>
            <person name="Okamoto M."/>
            <person name="Kumagai M."/>
            <person name="Kanamori H."/>
            <person name="Takamatsu D."/>
        </authorList>
    </citation>
    <scope>NUCLEOTIDE SEQUENCE</scope>
    <source>
        <strain evidence="2">J41TS4</strain>
    </source>
</reference>
<gene>
    <name evidence="2" type="ORF">J41TS4_14380</name>
</gene>
<keyword evidence="1" id="KW-0812">Transmembrane</keyword>
<evidence type="ECO:0000313" key="2">
    <source>
        <dbReference type="EMBL" id="GIO41680.1"/>
    </source>
</evidence>
<protein>
    <submittedName>
        <fullName evidence="2">Uncharacterized protein</fullName>
    </submittedName>
</protein>
<dbReference type="AlphaFoldDB" id="A0A920CJL9"/>
<dbReference type="Proteomes" id="UP000678895">
    <property type="component" value="Unassembled WGS sequence"/>
</dbReference>
<evidence type="ECO:0000256" key="1">
    <source>
        <dbReference type="SAM" id="Phobius"/>
    </source>
</evidence>
<feature type="transmembrane region" description="Helical" evidence="1">
    <location>
        <begin position="48"/>
        <end position="69"/>
    </location>
</feature>
<comment type="caution">
    <text evidence="2">The sequence shown here is derived from an EMBL/GenBank/DDBJ whole genome shotgun (WGS) entry which is preliminary data.</text>
</comment>
<keyword evidence="3" id="KW-1185">Reference proteome</keyword>
<dbReference type="EMBL" id="BORS01000004">
    <property type="protein sequence ID" value="GIO41680.1"/>
    <property type="molecule type" value="Genomic_DNA"/>
</dbReference>
<evidence type="ECO:0000313" key="3">
    <source>
        <dbReference type="Proteomes" id="UP000678895"/>
    </source>
</evidence>
<feature type="transmembrane region" description="Helical" evidence="1">
    <location>
        <begin position="81"/>
        <end position="103"/>
    </location>
</feature>
<dbReference type="RefSeq" id="WP_301626015.1">
    <property type="nucleotide sequence ID" value="NZ_BORS01000004.1"/>
</dbReference>